<dbReference type="EMBL" id="CASHSV030000311">
    <property type="protein sequence ID" value="CAJ2660352.1"/>
    <property type="molecule type" value="Genomic_DNA"/>
</dbReference>
<accession>A0ACB0KT57</accession>
<gene>
    <name evidence="1" type="ORF">MILVUS5_LOCUS26317</name>
</gene>
<comment type="caution">
    <text evidence="1">The sequence shown here is derived from an EMBL/GenBank/DDBJ whole genome shotgun (WGS) entry which is preliminary data.</text>
</comment>
<keyword evidence="2" id="KW-1185">Reference proteome</keyword>
<evidence type="ECO:0000313" key="2">
    <source>
        <dbReference type="Proteomes" id="UP001177021"/>
    </source>
</evidence>
<sequence>MEALCEFCRVVRAMVYCKPDSARLCFHCDGIVHSANSLSRRHPRSLLCDKCHFDSAIVRCVENKLSLCQVCDWNTNDCFVLGHKHVLLTFYTGCPSLAELTKIWPHLVDANSSNASWESPSTSTLPKIESNTGCDQHLEQQPEKIGFVGLANEKLDEEQPCVKYEPWIEKSPILQSNSNCTQYCKDQAFSFNQDSNQPKLQGCLDVKDLVIHEGTSLCEGLNVDDVQLNFENADEIFDCSQSATKFNHEDGGIECLLMDKNIPVTKCSSLIGTAVEASSSVQQDCVIFPSSGAGGSTSAMQAINNNANCALMTPSCNRSMPLGFPQSQIHSGIPIQLPNINGESNVTELLDCSLPPVFHPGESTWESNLEGTCPQARDKAKMRYQEKKKTRTFGKQIRYASRKARADTRKRVKGRFVKAGEAYDYDPKLSDI</sequence>
<protein>
    <submittedName>
        <fullName evidence="1">Uncharacterized protein</fullName>
    </submittedName>
</protein>
<evidence type="ECO:0000313" key="1">
    <source>
        <dbReference type="EMBL" id="CAJ2660352.1"/>
    </source>
</evidence>
<name>A0ACB0KT57_TRIPR</name>
<organism evidence="1 2">
    <name type="scientific">Trifolium pratense</name>
    <name type="common">Red clover</name>
    <dbReference type="NCBI Taxonomy" id="57577"/>
    <lineage>
        <taxon>Eukaryota</taxon>
        <taxon>Viridiplantae</taxon>
        <taxon>Streptophyta</taxon>
        <taxon>Embryophyta</taxon>
        <taxon>Tracheophyta</taxon>
        <taxon>Spermatophyta</taxon>
        <taxon>Magnoliopsida</taxon>
        <taxon>eudicotyledons</taxon>
        <taxon>Gunneridae</taxon>
        <taxon>Pentapetalae</taxon>
        <taxon>rosids</taxon>
        <taxon>fabids</taxon>
        <taxon>Fabales</taxon>
        <taxon>Fabaceae</taxon>
        <taxon>Papilionoideae</taxon>
        <taxon>50 kb inversion clade</taxon>
        <taxon>NPAAA clade</taxon>
        <taxon>Hologalegina</taxon>
        <taxon>IRL clade</taxon>
        <taxon>Trifolieae</taxon>
        <taxon>Trifolium</taxon>
    </lineage>
</organism>
<reference evidence="1" key="1">
    <citation type="submission" date="2023-10" db="EMBL/GenBank/DDBJ databases">
        <authorList>
            <person name="Rodriguez Cubillos JULIANA M."/>
            <person name="De Vega J."/>
        </authorList>
    </citation>
    <scope>NUCLEOTIDE SEQUENCE</scope>
</reference>
<proteinExistence type="predicted"/>
<dbReference type="Proteomes" id="UP001177021">
    <property type="component" value="Unassembled WGS sequence"/>
</dbReference>